<dbReference type="InterPro" id="IPR050484">
    <property type="entry name" value="Transf_Hexapept/Carb_Anhydrase"/>
</dbReference>
<organism evidence="1 2">
    <name type="scientific">Stagnihabitans tardus</name>
    <dbReference type="NCBI Taxonomy" id="2699202"/>
    <lineage>
        <taxon>Bacteria</taxon>
        <taxon>Pseudomonadati</taxon>
        <taxon>Pseudomonadota</taxon>
        <taxon>Alphaproteobacteria</taxon>
        <taxon>Rhodobacterales</taxon>
        <taxon>Paracoccaceae</taxon>
        <taxon>Stagnihabitans</taxon>
    </lineage>
</organism>
<dbReference type="InterPro" id="IPR011004">
    <property type="entry name" value="Trimer_LpxA-like_sf"/>
</dbReference>
<evidence type="ECO:0000313" key="1">
    <source>
        <dbReference type="EMBL" id="NBZ87816.1"/>
    </source>
</evidence>
<dbReference type="RefSeq" id="WP_168774632.1">
    <property type="nucleotide sequence ID" value="NZ_JAABNR010000008.1"/>
</dbReference>
<evidence type="ECO:0000313" key="2">
    <source>
        <dbReference type="Proteomes" id="UP001193501"/>
    </source>
</evidence>
<gene>
    <name evidence="1" type="ORF">GV832_09525</name>
</gene>
<dbReference type="AlphaFoldDB" id="A0AAE5BUE5"/>
<dbReference type="InterPro" id="IPR047324">
    <property type="entry name" value="LbH_gamma_CA-like"/>
</dbReference>
<dbReference type="EMBL" id="JAABNR010000008">
    <property type="protein sequence ID" value="NBZ87816.1"/>
    <property type="molecule type" value="Genomic_DNA"/>
</dbReference>
<dbReference type="SUPFAM" id="SSF51161">
    <property type="entry name" value="Trimeric LpxA-like enzymes"/>
    <property type="match status" value="1"/>
</dbReference>
<accession>A0AAE5BUE5</accession>
<dbReference type="Pfam" id="PF00132">
    <property type="entry name" value="Hexapep"/>
    <property type="match status" value="1"/>
</dbReference>
<reference evidence="1" key="1">
    <citation type="submission" date="2020-01" db="EMBL/GenBank/DDBJ databases">
        <authorList>
            <person name="Chen W.-M."/>
        </authorList>
    </citation>
    <scope>NUCLEOTIDE SEQUENCE</scope>
    <source>
        <strain evidence="1">CYK-10</strain>
    </source>
</reference>
<dbReference type="InterPro" id="IPR001451">
    <property type="entry name" value="Hexapep"/>
</dbReference>
<dbReference type="Proteomes" id="UP001193501">
    <property type="component" value="Unassembled WGS sequence"/>
</dbReference>
<name>A0AAE5BUE5_9RHOB</name>
<dbReference type="Gene3D" id="2.160.10.10">
    <property type="entry name" value="Hexapeptide repeat proteins"/>
    <property type="match status" value="1"/>
</dbReference>
<sequence>MIYDLDGVAPELGLGAWVAPGAHVLGKILLEDEVSVWFGAVLRGDNEMIWVGQGSNIQENAVLHTDWGFPLLIGPNCTIGHRAMLHGCSVGEGSLIGMGATVLNGAKIGKNCLIGACALVTEGKEIPDGSLVMGSPGRVVRALSEEEIARLLKSAENYRDNAKRFLVGLKEIKPEMQKKPSRPRAKVTKIKLAG</sequence>
<protein>
    <submittedName>
        <fullName evidence="1">Gamma carbonic anhydrase family protein</fullName>
    </submittedName>
</protein>
<proteinExistence type="predicted"/>
<keyword evidence="2" id="KW-1185">Reference proteome</keyword>
<dbReference type="PANTHER" id="PTHR13061">
    <property type="entry name" value="DYNACTIN SUBUNIT P25"/>
    <property type="match status" value="1"/>
</dbReference>
<comment type="caution">
    <text evidence="1">The sequence shown here is derived from an EMBL/GenBank/DDBJ whole genome shotgun (WGS) entry which is preliminary data.</text>
</comment>
<dbReference type="PANTHER" id="PTHR13061:SF29">
    <property type="entry name" value="GAMMA CARBONIC ANHYDRASE-LIKE 1, MITOCHONDRIAL-RELATED"/>
    <property type="match status" value="1"/>
</dbReference>
<dbReference type="CDD" id="cd04645">
    <property type="entry name" value="LbH_gamma_CA_like"/>
    <property type="match status" value="1"/>
</dbReference>